<dbReference type="EMBL" id="EQ973778">
    <property type="protein sequence ID" value="EEF49647.1"/>
    <property type="molecule type" value="Genomic_DNA"/>
</dbReference>
<proteinExistence type="predicted"/>
<evidence type="ECO:0000313" key="2">
    <source>
        <dbReference type="Proteomes" id="UP000008311"/>
    </source>
</evidence>
<evidence type="ECO:0008006" key="3">
    <source>
        <dbReference type="Google" id="ProtNLM"/>
    </source>
</evidence>
<name>B9RGJ2_RICCO</name>
<dbReference type="eggNOG" id="KOG1075">
    <property type="taxonomic scope" value="Eukaryota"/>
</dbReference>
<sequence>MLEGMKLLKEGLRSFGLRGPKDDTYKVADLMRNDGQYWNERKVQSICSPNDARAILKIPITRKRRPNQWVWHFTPNGVCIMKGEAERVHRNSSSMVQPKIWKYIRSSKSPPKIVNFIWRVMVNALPIKDNMYKKKLGQDPFAFFYLHAKATWFLSHWGYQSLKMGFTTFGDWWSAVNEGLGRSDSRVTTSQIAITCWNIWKVRNCAVFEKKELKPQSTVALIRKDIKTLDEVIRPQQEDQSLETRSLTQSNNV</sequence>
<gene>
    <name evidence="1" type="ORF">RCOM_1454250</name>
</gene>
<dbReference type="AlphaFoldDB" id="B9RGJ2"/>
<keyword evidence="2" id="KW-1185">Reference proteome</keyword>
<dbReference type="InParanoid" id="B9RGJ2"/>
<organism evidence="1 2">
    <name type="scientific">Ricinus communis</name>
    <name type="common">Castor bean</name>
    <dbReference type="NCBI Taxonomy" id="3988"/>
    <lineage>
        <taxon>Eukaryota</taxon>
        <taxon>Viridiplantae</taxon>
        <taxon>Streptophyta</taxon>
        <taxon>Embryophyta</taxon>
        <taxon>Tracheophyta</taxon>
        <taxon>Spermatophyta</taxon>
        <taxon>Magnoliopsida</taxon>
        <taxon>eudicotyledons</taxon>
        <taxon>Gunneridae</taxon>
        <taxon>Pentapetalae</taxon>
        <taxon>rosids</taxon>
        <taxon>fabids</taxon>
        <taxon>Malpighiales</taxon>
        <taxon>Euphorbiaceae</taxon>
        <taxon>Acalyphoideae</taxon>
        <taxon>Acalypheae</taxon>
        <taxon>Ricinus</taxon>
    </lineage>
</organism>
<dbReference type="Proteomes" id="UP000008311">
    <property type="component" value="Unassembled WGS sequence"/>
</dbReference>
<protein>
    <recommendedName>
        <fullName evidence="3">Reverse transcriptase zinc-binding domain-containing protein</fullName>
    </recommendedName>
</protein>
<accession>B9RGJ2</accession>
<reference evidence="2" key="1">
    <citation type="journal article" date="2010" name="Nat. Biotechnol.">
        <title>Draft genome sequence of the oilseed species Ricinus communis.</title>
        <authorList>
            <person name="Chan A.P."/>
            <person name="Crabtree J."/>
            <person name="Zhao Q."/>
            <person name="Lorenzi H."/>
            <person name="Orvis J."/>
            <person name="Puiu D."/>
            <person name="Melake-Berhan A."/>
            <person name="Jones K.M."/>
            <person name="Redman J."/>
            <person name="Chen G."/>
            <person name="Cahoon E.B."/>
            <person name="Gedil M."/>
            <person name="Stanke M."/>
            <person name="Haas B.J."/>
            <person name="Wortman J.R."/>
            <person name="Fraser-Liggett C.M."/>
            <person name="Ravel J."/>
            <person name="Rabinowicz P.D."/>
        </authorList>
    </citation>
    <scope>NUCLEOTIDE SEQUENCE [LARGE SCALE GENOMIC DNA]</scope>
    <source>
        <strain evidence="2">cv. Hale</strain>
    </source>
</reference>
<evidence type="ECO:0000313" key="1">
    <source>
        <dbReference type="EMBL" id="EEF49647.1"/>
    </source>
</evidence>